<dbReference type="Gene3D" id="3.50.50.60">
    <property type="entry name" value="FAD/NAD(P)-binding domain"/>
    <property type="match status" value="1"/>
</dbReference>
<gene>
    <name evidence="2" type="ORF">RCC_00683</name>
</gene>
<dbReference type="SUPFAM" id="SSF51905">
    <property type="entry name" value="FAD/NAD(P)-binding domain"/>
    <property type="match status" value="1"/>
</dbReference>
<dbReference type="Pfam" id="PF22607">
    <property type="entry name" value="FAD_binding-like"/>
    <property type="match status" value="1"/>
</dbReference>
<dbReference type="STRING" id="112498.A0A2D3UX79"/>
<organism evidence="2 3">
    <name type="scientific">Ramularia collo-cygni</name>
    <dbReference type="NCBI Taxonomy" id="112498"/>
    <lineage>
        <taxon>Eukaryota</taxon>
        <taxon>Fungi</taxon>
        <taxon>Dikarya</taxon>
        <taxon>Ascomycota</taxon>
        <taxon>Pezizomycotina</taxon>
        <taxon>Dothideomycetes</taxon>
        <taxon>Dothideomycetidae</taxon>
        <taxon>Mycosphaerellales</taxon>
        <taxon>Mycosphaerellaceae</taxon>
        <taxon>Ramularia</taxon>
    </lineage>
</organism>
<dbReference type="PRINTS" id="PR00420">
    <property type="entry name" value="RNGMNOXGNASE"/>
</dbReference>
<evidence type="ECO:0000313" key="2">
    <source>
        <dbReference type="EMBL" id="CZT14714.1"/>
    </source>
</evidence>
<dbReference type="AlphaFoldDB" id="A0A2D3UX79"/>
<dbReference type="PANTHER" id="PTHR47469:SF2">
    <property type="entry name" value="OS06G0597600 PROTEIN"/>
    <property type="match status" value="1"/>
</dbReference>
<dbReference type="OrthoDB" id="16820at2759"/>
<dbReference type="Gene3D" id="3.30.9.60">
    <property type="match status" value="1"/>
</dbReference>
<dbReference type="EMBL" id="FJUY01000001">
    <property type="protein sequence ID" value="CZT14714.1"/>
    <property type="molecule type" value="Genomic_DNA"/>
</dbReference>
<proteinExistence type="predicted"/>
<protein>
    <recommendedName>
        <fullName evidence="1">2,6-dihydroxypyridine 3-monooxygenase substrate binding domain-containing protein</fullName>
    </recommendedName>
</protein>
<accession>A0A2D3UX79</accession>
<dbReference type="Proteomes" id="UP000225277">
    <property type="component" value="Unassembled WGS sequence"/>
</dbReference>
<dbReference type="PANTHER" id="PTHR47469">
    <property type="entry name" value="MONOOXYGENASE-LIKE"/>
    <property type="match status" value="1"/>
</dbReference>
<name>A0A2D3UX79_9PEZI</name>
<evidence type="ECO:0000259" key="1">
    <source>
        <dbReference type="Pfam" id="PF22607"/>
    </source>
</evidence>
<evidence type="ECO:0000313" key="3">
    <source>
        <dbReference type="Proteomes" id="UP000225277"/>
    </source>
</evidence>
<reference evidence="2 3" key="1">
    <citation type="submission" date="2016-03" db="EMBL/GenBank/DDBJ databases">
        <authorList>
            <person name="Ploux O."/>
        </authorList>
    </citation>
    <scope>NUCLEOTIDE SEQUENCE [LARGE SCALE GENOMIC DNA]</scope>
    <source>
        <strain evidence="2 3">URUG2</strain>
    </source>
</reference>
<dbReference type="SUPFAM" id="SSF54373">
    <property type="entry name" value="FAD-linked reductases, C-terminal domain"/>
    <property type="match status" value="1"/>
</dbReference>
<dbReference type="GeneID" id="35596043"/>
<dbReference type="InterPro" id="IPR036188">
    <property type="entry name" value="FAD/NAD-bd_sf"/>
</dbReference>
<dbReference type="InterPro" id="IPR054707">
    <property type="entry name" value="DhpH_subs-bd"/>
</dbReference>
<keyword evidence="3" id="KW-1185">Reference proteome</keyword>
<dbReference type="InterPro" id="IPR053212">
    <property type="entry name" value="DHP_3-monooxygenase"/>
</dbReference>
<feature type="domain" description="2,6-dihydroxypyridine 3-monooxygenase substrate binding" evidence="1">
    <location>
        <begin position="200"/>
        <end position="328"/>
    </location>
</feature>
<dbReference type="RefSeq" id="XP_023621611.1">
    <property type="nucleotide sequence ID" value="XM_023765843.1"/>
</dbReference>
<sequence length="438" mass="48250">MAPSVGIASGKTMEVIIIGGSISGLMHGIMLRSLGHNVRILEQQDSNRADYGAGMGTGPQGKKFLQEYDRTDAQLAYDCPGFKFLGPNNETRALAPSPMYLTSWTALYYRLRGIFDGLSSPFCTQPAAAPNGSGTSTFDTLKKVVGVKPSSQDHLRVEIQDMADPAKATYSLDADLVIDASGPYSVVRASVVPSASKPRYAGFVAWRGTVPDTKVTEETSKLFDTRFNIFPMPGGNYCIGYAVPGKNGSLEPGERLLNWIWYTTVASKSELDAILTDRDGHTHSNSIPRGKLNMAVWDKRRDSIRPSLNKAFMELMDVTEEPFVSTIRESFVGRRSFHNGRLLLVGDGANLMPPNAGQATNNAATSCLELRDVLHGKTTLSEWEVSVADQGWQMRLFSNVIAARFLHGDFWARVASWRLSLFLRWLGLKRAVRRVFKL</sequence>